<keyword evidence="3" id="KW-0677">Repeat</keyword>
<evidence type="ECO:0000256" key="3">
    <source>
        <dbReference type="ARBA" id="ARBA00022737"/>
    </source>
</evidence>
<keyword evidence="4" id="KW-1015">Disulfide bond</keyword>
<evidence type="ECO:0000256" key="5">
    <source>
        <dbReference type="ARBA" id="ARBA00037312"/>
    </source>
</evidence>
<dbReference type="PANTHER" id="PTHR31736:SF11">
    <property type="entry name" value="EXOPOLYGALACTURONASE C-RELATED"/>
    <property type="match status" value="1"/>
</dbReference>
<dbReference type="PANTHER" id="PTHR31736">
    <property type="match status" value="1"/>
</dbReference>
<keyword evidence="8" id="KW-0732">Signal</keyword>
<evidence type="ECO:0000256" key="2">
    <source>
        <dbReference type="ARBA" id="ARBA00022525"/>
    </source>
</evidence>
<evidence type="ECO:0000256" key="8">
    <source>
        <dbReference type="SAM" id="SignalP"/>
    </source>
</evidence>
<dbReference type="AlphaFoldDB" id="A0AAD6YFQ7"/>
<evidence type="ECO:0000256" key="6">
    <source>
        <dbReference type="ARBA" id="ARBA00038933"/>
    </source>
</evidence>
<evidence type="ECO:0000256" key="7">
    <source>
        <dbReference type="ARBA" id="ARBA00048766"/>
    </source>
</evidence>
<name>A0AAD6YFQ7_9AGAR</name>
<dbReference type="GO" id="GO:0047911">
    <property type="term" value="F:galacturan 1,4-alpha-galacturonidase activity"/>
    <property type="evidence" value="ECO:0007669"/>
    <property type="project" value="UniProtKB-EC"/>
</dbReference>
<keyword evidence="10" id="KW-1185">Reference proteome</keyword>
<evidence type="ECO:0000256" key="4">
    <source>
        <dbReference type="ARBA" id="ARBA00023157"/>
    </source>
</evidence>
<accession>A0AAD6YFQ7</accession>
<dbReference type="GO" id="GO:0016829">
    <property type="term" value="F:lyase activity"/>
    <property type="evidence" value="ECO:0007669"/>
    <property type="project" value="UniProtKB-KW"/>
</dbReference>
<evidence type="ECO:0000313" key="9">
    <source>
        <dbReference type="EMBL" id="KAJ7207512.1"/>
    </source>
</evidence>
<organism evidence="9 10">
    <name type="scientific">Mycena pura</name>
    <dbReference type="NCBI Taxonomy" id="153505"/>
    <lineage>
        <taxon>Eukaryota</taxon>
        <taxon>Fungi</taxon>
        <taxon>Dikarya</taxon>
        <taxon>Basidiomycota</taxon>
        <taxon>Agaricomycotina</taxon>
        <taxon>Agaricomycetes</taxon>
        <taxon>Agaricomycetidae</taxon>
        <taxon>Agaricales</taxon>
        <taxon>Marasmiineae</taxon>
        <taxon>Mycenaceae</taxon>
        <taxon>Mycena</taxon>
    </lineage>
</organism>
<comment type="catalytic activity">
    <reaction evidence="7">
        <text>[(1-&gt;4)-alpha-D-galacturonosyl](n) + H2O = alpha-D-galacturonate + [(1-&gt;4)-alpha-D-galacturonosyl](n-1)</text>
        <dbReference type="Rhea" id="RHEA:14117"/>
        <dbReference type="Rhea" id="RHEA-COMP:14570"/>
        <dbReference type="Rhea" id="RHEA-COMP:14572"/>
        <dbReference type="ChEBI" id="CHEBI:15377"/>
        <dbReference type="ChEBI" id="CHEBI:58658"/>
        <dbReference type="ChEBI" id="CHEBI:140523"/>
        <dbReference type="EC" id="3.2.1.67"/>
    </reaction>
</comment>
<feature type="signal peptide" evidence="8">
    <location>
        <begin position="1"/>
        <end position="15"/>
    </location>
</feature>
<dbReference type="InterPro" id="IPR011050">
    <property type="entry name" value="Pectin_lyase_fold/virulence"/>
</dbReference>
<keyword evidence="2" id="KW-0964">Secreted</keyword>
<reference evidence="9" key="1">
    <citation type="submission" date="2023-03" db="EMBL/GenBank/DDBJ databases">
        <title>Massive genome expansion in bonnet fungi (Mycena s.s.) driven by repeated elements and novel gene families across ecological guilds.</title>
        <authorList>
            <consortium name="Lawrence Berkeley National Laboratory"/>
            <person name="Harder C.B."/>
            <person name="Miyauchi S."/>
            <person name="Viragh M."/>
            <person name="Kuo A."/>
            <person name="Thoen E."/>
            <person name="Andreopoulos B."/>
            <person name="Lu D."/>
            <person name="Skrede I."/>
            <person name="Drula E."/>
            <person name="Henrissat B."/>
            <person name="Morin E."/>
            <person name="Kohler A."/>
            <person name="Barry K."/>
            <person name="LaButti K."/>
            <person name="Morin E."/>
            <person name="Salamov A."/>
            <person name="Lipzen A."/>
            <person name="Mereny Z."/>
            <person name="Hegedus B."/>
            <person name="Baldrian P."/>
            <person name="Stursova M."/>
            <person name="Weitz H."/>
            <person name="Taylor A."/>
            <person name="Grigoriev I.V."/>
            <person name="Nagy L.G."/>
            <person name="Martin F."/>
            <person name="Kauserud H."/>
        </authorList>
    </citation>
    <scope>NUCLEOTIDE SEQUENCE</scope>
    <source>
        <strain evidence="9">9144</strain>
    </source>
</reference>
<evidence type="ECO:0000313" key="10">
    <source>
        <dbReference type="Proteomes" id="UP001219525"/>
    </source>
</evidence>
<dbReference type="GO" id="GO:0005576">
    <property type="term" value="C:extracellular region"/>
    <property type="evidence" value="ECO:0007669"/>
    <property type="project" value="UniProtKB-SubCell"/>
</dbReference>
<comment type="function">
    <text evidence="5">Specific in hydrolyzing the terminal glycosidic bond of polygalacturonic acid and oligogalacturonates.</text>
</comment>
<feature type="chain" id="PRO_5042297267" description="galacturonan 1,4-alpha-galacturonidase" evidence="8">
    <location>
        <begin position="16"/>
        <end position="160"/>
    </location>
</feature>
<protein>
    <recommendedName>
        <fullName evidence="6">galacturonan 1,4-alpha-galacturonidase</fullName>
        <ecNumber evidence="6">3.2.1.67</ecNumber>
    </recommendedName>
</protein>
<comment type="caution">
    <text evidence="9">The sequence shown here is derived from an EMBL/GenBank/DDBJ whole genome shotgun (WGS) entry which is preliminary data.</text>
</comment>
<comment type="subcellular location">
    <subcellularLocation>
        <location evidence="1">Secreted</location>
    </subcellularLocation>
</comment>
<evidence type="ECO:0000256" key="1">
    <source>
        <dbReference type="ARBA" id="ARBA00004613"/>
    </source>
</evidence>
<dbReference type="InterPro" id="IPR012334">
    <property type="entry name" value="Pectin_lyas_fold"/>
</dbReference>
<dbReference type="SUPFAM" id="SSF51126">
    <property type="entry name" value="Pectin lyase-like"/>
    <property type="match status" value="1"/>
</dbReference>
<sequence length="160" mass="17324">MLLAGLLLHASAALAWNTFVVPHTHGADDTPGLLALVSKHSSDATILFSRGVTYNAFSAINFPVLTNVEIRIEGNVTYPQDIAAIQAVVGASSFPGAWFTFSGGTNVTLRGSTDPKWGWVDGHGQAWWDINQQVNRPHGWGFNGITNGVIRDLKLWKVNK</sequence>
<dbReference type="Gene3D" id="2.160.20.10">
    <property type="entry name" value="Single-stranded right-handed beta-helix, Pectin lyase-like"/>
    <property type="match status" value="1"/>
</dbReference>
<dbReference type="EMBL" id="JARJCW010000036">
    <property type="protein sequence ID" value="KAJ7207512.1"/>
    <property type="molecule type" value="Genomic_DNA"/>
</dbReference>
<keyword evidence="9" id="KW-0456">Lyase</keyword>
<dbReference type="Proteomes" id="UP001219525">
    <property type="component" value="Unassembled WGS sequence"/>
</dbReference>
<gene>
    <name evidence="9" type="ORF">GGX14DRAFT_366173</name>
</gene>
<proteinExistence type="predicted"/>
<dbReference type="EC" id="3.2.1.67" evidence="6"/>